<feature type="transmembrane region" description="Helical" evidence="4">
    <location>
        <begin position="42"/>
        <end position="59"/>
    </location>
</feature>
<evidence type="ECO:0000313" key="5">
    <source>
        <dbReference type="EMBL" id="KSZ57320.1"/>
    </source>
</evidence>
<dbReference type="PANTHER" id="PTHR37313">
    <property type="entry name" value="UPF0749 PROTEIN RV1825"/>
    <property type="match status" value="1"/>
</dbReference>
<dbReference type="EMBL" id="AZXY01000009">
    <property type="protein sequence ID" value="KSZ57320.1"/>
    <property type="molecule type" value="Genomic_DNA"/>
</dbReference>
<keyword evidence="4" id="KW-1133">Transmembrane helix</keyword>
<comment type="caution">
    <text evidence="5">The sequence shown here is derived from an EMBL/GenBank/DDBJ whole genome shotgun (WGS) entry which is preliminary data.</text>
</comment>
<feature type="region of interest" description="Disordered" evidence="3">
    <location>
        <begin position="1"/>
        <end position="34"/>
    </location>
</feature>
<feature type="compositionally biased region" description="Low complexity" evidence="3">
    <location>
        <begin position="13"/>
        <end position="34"/>
    </location>
</feature>
<organism evidence="5 6">
    <name type="scientific">Rhodococcus pyridinivorans KG-16</name>
    <dbReference type="NCBI Taxonomy" id="1441730"/>
    <lineage>
        <taxon>Bacteria</taxon>
        <taxon>Bacillati</taxon>
        <taxon>Actinomycetota</taxon>
        <taxon>Actinomycetes</taxon>
        <taxon>Mycobacteriales</taxon>
        <taxon>Nocardiaceae</taxon>
        <taxon>Rhodococcus</taxon>
    </lineage>
</organism>
<evidence type="ECO:0000256" key="4">
    <source>
        <dbReference type="SAM" id="Phobius"/>
    </source>
</evidence>
<dbReference type="Pfam" id="PF05949">
    <property type="entry name" value="DUF881"/>
    <property type="match status" value="1"/>
</dbReference>
<proteinExistence type="inferred from homology"/>
<feature type="coiled-coil region" evidence="2">
    <location>
        <begin position="83"/>
        <end position="117"/>
    </location>
</feature>
<sequence>MTEPQQPGPTRDTGTTPETGSGTGDETTAAADASRATRSQRVFLVLAAILVVLLGAGIATQVRTTDTGDDLDSARPADLLVLLDNLNRREAALRQEITELERTLSSLEQEGSEAALEEARTRLYTLSVQLGTEPATGPGVVLTVDDPREGVGSEVLLDMIQELRAAGADTMQIAGANGETVRIGVDSWVTGPGGDIVVDDRRLDAPYTVTAIGDGPTLAAALNIPGGVVDTVARAGGSLSVEQSPQVEVSALREIEPRQYSQPGN</sequence>
<protein>
    <submittedName>
        <fullName evidence="5">Division initiation protein</fullName>
    </submittedName>
</protein>
<keyword evidence="4" id="KW-0472">Membrane</keyword>
<evidence type="ECO:0000313" key="6">
    <source>
        <dbReference type="Proteomes" id="UP000053060"/>
    </source>
</evidence>
<accession>A0A0V9UH29</accession>
<dbReference type="Gene3D" id="3.30.70.1880">
    <property type="entry name" value="Protein of unknown function DUF881"/>
    <property type="match status" value="1"/>
</dbReference>
<dbReference type="RefSeq" id="WP_060653015.1">
    <property type="nucleotide sequence ID" value="NZ_AZXY01000009.1"/>
</dbReference>
<dbReference type="AlphaFoldDB" id="A0A0V9UH29"/>
<keyword evidence="4" id="KW-0812">Transmembrane</keyword>
<dbReference type="GO" id="GO:0005886">
    <property type="term" value="C:plasma membrane"/>
    <property type="evidence" value="ECO:0007669"/>
    <property type="project" value="TreeGrafter"/>
</dbReference>
<evidence type="ECO:0000256" key="1">
    <source>
        <dbReference type="ARBA" id="ARBA00009108"/>
    </source>
</evidence>
<evidence type="ECO:0000256" key="2">
    <source>
        <dbReference type="SAM" id="Coils"/>
    </source>
</evidence>
<dbReference type="InterPro" id="IPR010273">
    <property type="entry name" value="DUF881"/>
</dbReference>
<dbReference type="Proteomes" id="UP000053060">
    <property type="component" value="Unassembled WGS sequence"/>
</dbReference>
<dbReference type="PANTHER" id="PTHR37313:SF2">
    <property type="entry name" value="UPF0749 PROTEIN YLXX"/>
    <property type="match status" value="1"/>
</dbReference>
<name>A0A0V9UH29_9NOCA</name>
<dbReference type="PATRIC" id="fig|1441730.3.peg.3678"/>
<gene>
    <name evidence="5" type="ORF">Z045_17650</name>
</gene>
<reference evidence="6" key="1">
    <citation type="submission" date="2015-01" db="EMBL/GenBank/DDBJ databases">
        <title>Draft genome sequence of Rhodococcus pyridinivorans strain KG-16, a hydrocarbon-degrading bacterium.</title>
        <authorList>
            <person name="Aggarwal R.K."/>
            <person name="Dawar C."/>
        </authorList>
    </citation>
    <scope>NUCLEOTIDE SEQUENCE [LARGE SCALE GENOMIC DNA]</scope>
    <source>
        <strain evidence="6">KG-16</strain>
    </source>
</reference>
<evidence type="ECO:0000256" key="3">
    <source>
        <dbReference type="SAM" id="MobiDB-lite"/>
    </source>
</evidence>
<reference evidence="5 6" key="2">
    <citation type="journal article" date="2016" name="Genome Announc.">
        <title>Draft Genome Sequence of a Versatile Hydrocarbon-Degrading Bacterium, Rhodococcus pyridinivorans Strain KG-16, Collected from Oil Fields in India.</title>
        <authorList>
            <person name="Aggarwal R.K."/>
            <person name="Dawar C."/>
            <person name="Phanindranath R."/>
            <person name="Mutnuri L."/>
            <person name="Dayal A.M."/>
        </authorList>
    </citation>
    <scope>NUCLEOTIDE SEQUENCE [LARGE SCALE GENOMIC DNA]</scope>
    <source>
        <strain evidence="5 6">KG-16</strain>
    </source>
</reference>
<comment type="similarity">
    <text evidence="1">Belongs to the UPF0749 family.</text>
</comment>
<keyword evidence="2" id="KW-0175">Coiled coil</keyword>